<name>A0AA35NZH5_9SAUR</name>
<evidence type="ECO:0000256" key="1">
    <source>
        <dbReference type="ARBA" id="ARBA00004115"/>
    </source>
</evidence>
<keyword evidence="29" id="KW-1185">Reference proteome</keyword>
<dbReference type="Gene3D" id="2.10.250.10">
    <property type="entry name" value="Calreticulin/calnexin, P domain"/>
    <property type="match status" value="1"/>
</dbReference>
<feature type="disulfide bond" evidence="24">
    <location>
        <begin position="186"/>
        <end position="220"/>
    </location>
</feature>
<dbReference type="GO" id="GO:0036503">
    <property type="term" value="P:ERAD pathway"/>
    <property type="evidence" value="ECO:0007669"/>
    <property type="project" value="TreeGrafter"/>
</dbReference>
<evidence type="ECO:0000313" key="29">
    <source>
        <dbReference type="Proteomes" id="UP001178461"/>
    </source>
</evidence>
<comment type="subcellular location">
    <subcellularLocation>
        <location evidence="1">Endoplasmic reticulum membrane</location>
        <topology evidence="1">Single-pass type I membrane protein</topology>
    </subcellularLocation>
    <subcellularLocation>
        <location evidence="2">Melanosome membrane</location>
        <topology evidence="2">Single-pass type I membrane protein</topology>
    </subcellularLocation>
    <subcellularLocation>
        <location evidence="3">Mitochondrion membrane</location>
        <topology evidence="3">Single-pass type I membrane protein</topology>
    </subcellularLocation>
</comment>
<dbReference type="EMBL" id="OX395127">
    <property type="protein sequence ID" value="CAI5766718.1"/>
    <property type="molecule type" value="Genomic_DNA"/>
</dbReference>
<keyword evidence="18" id="KW-0564">Palmitate</keyword>
<dbReference type="Gene3D" id="2.60.120.200">
    <property type="match status" value="1"/>
</dbReference>
<feature type="region of interest" description="Disordered" evidence="26">
    <location>
        <begin position="289"/>
        <end position="371"/>
    </location>
</feature>
<keyword evidence="16" id="KW-0496">Mitochondrion</keyword>
<dbReference type="Proteomes" id="UP001178461">
    <property type="component" value="Chromosome 2"/>
</dbReference>
<keyword evidence="17 25" id="KW-0472">Membrane</keyword>
<dbReference type="GO" id="GO:0030246">
    <property type="term" value="F:carbohydrate binding"/>
    <property type="evidence" value="ECO:0007669"/>
    <property type="project" value="UniProtKB-KW"/>
</dbReference>
<feature type="region of interest" description="Disordered" evidence="26">
    <location>
        <begin position="537"/>
        <end position="629"/>
    </location>
</feature>
<evidence type="ECO:0000256" key="27">
    <source>
        <dbReference type="SAM" id="SignalP"/>
    </source>
</evidence>
<dbReference type="GO" id="GO:0051082">
    <property type="term" value="F:unfolded protein binding"/>
    <property type="evidence" value="ECO:0007669"/>
    <property type="project" value="InterPro"/>
</dbReference>
<evidence type="ECO:0000256" key="2">
    <source>
        <dbReference type="ARBA" id="ARBA00004573"/>
    </source>
</evidence>
<evidence type="ECO:0000256" key="18">
    <source>
        <dbReference type="ARBA" id="ARBA00023139"/>
    </source>
</evidence>
<evidence type="ECO:0000256" key="4">
    <source>
        <dbReference type="ARBA" id="ARBA00010983"/>
    </source>
</evidence>
<reference evidence="28" key="1">
    <citation type="submission" date="2022-12" db="EMBL/GenBank/DDBJ databases">
        <authorList>
            <person name="Alioto T."/>
            <person name="Alioto T."/>
            <person name="Gomez Garrido J."/>
        </authorList>
    </citation>
    <scope>NUCLEOTIDE SEQUENCE</scope>
</reference>
<dbReference type="FunFam" id="2.60.120.200:FF:000430">
    <property type="entry name" value="Si:ch211-274f20.2"/>
    <property type="match status" value="1"/>
</dbReference>
<evidence type="ECO:0000256" key="14">
    <source>
        <dbReference type="ARBA" id="ARBA00022989"/>
    </source>
</evidence>
<dbReference type="PANTHER" id="PTHR11073:SF11">
    <property type="entry name" value="CALNEXIN"/>
    <property type="match status" value="1"/>
</dbReference>
<evidence type="ECO:0000256" key="24">
    <source>
        <dbReference type="PIRSR" id="PIRSR601580-3"/>
    </source>
</evidence>
<evidence type="ECO:0000256" key="10">
    <source>
        <dbReference type="ARBA" id="ARBA00022737"/>
    </source>
</evidence>
<dbReference type="PROSITE" id="PS00804">
    <property type="entry name" value="CALRETICULIN_2"/>
    <property type="match status" value="1"/>
</dbReference>
<evidence type="ECO:0000256" key="22">
    <source>
        <dbReference type="ARBA" id="ARBA00037453"/>
    </source>
</evidence>
<feature type="compositionally biased region" description="Acidic residues" evidence="26">
    <location>
        <begin position="349"/>
        <end position="371"/>
    </location>
</feature>
<evidence type="ECO:0000256" key="20">
    <source>
        <dbReference type="ARBA" id="ARBA00023186"/>
    </source>
</evidence>
<dbReference type="PROSITE" id="PS00805">
    <property type="entry name" value="CALRETICULIN_REPEAT"/>
    <property type="match status" value="1"/>
</dbReference>
<evidence type="ECO:0000256" key="11">
    <source>
        <dbReference type="ARBA" id="ARBA00022824"/>
    </source>
</evidence>
<keyword evidence="5" id="KW-0597">Phosphoprotein</keyword>
<dbReference type="PRINTS" id="PR00626">
    <property type="entry name" value="CALRETICULIN"/>
</dbReference>
<evidence type="ECO:0000313" key="28">
    <source>
        <dbReference type="EMBL" id="CAI5766718.1"/>
    </source>
</evidence>
<keyword evidence="12" id="KW-0106">Calcium</keyword>
<proteinExistence type="inferred from homology"/>
<comment type="function">
    <text evidence="22">Calcium-binding protein that interacts with newly synthesized monoglucosylated glycoproteins in the endoplasmic reticulum. It may act in assisting protein assembly and/or in the retention within the ER of unassembled protein subunits. It seems to play a major role in the quality control apparatus of the ER by the retention of incorrectly folded proteins. Associated with partial T-cell antigen receptor complexes that escape the ER of immature thymocytes, it may function as a signaling complex regulating thymocyte maturation. Additionally it may play a role in receptor-mediated endocytosis at the synapse.</text>
</comment>
<dbReference type="FunFam" id="2.10.250.10:FF:000001">
    <property type="entry name" value="Calnexin homolog"/>
    <property type="match status" value="1"/>
</dbReference>
<dbReference type="InterPro" id="IPR013320">
    <property type="entry name" value="ConA-like_dom_sf"/>
</dbReference>
<feature type="compositionally biased region" description="Acidic residues" evidence="26">
    <location>
        <begin position="589"/>
        <end position="606"/>
    </location>
</feature>
<keyword evidence="13" id="KW-0832">Ubl conjugation</keyword>
<evidence type="ECO:0000256" key="7">
    <source>
        <dbReference type="ARBA" id="ARBA00022723"/>
    </source>
</evidence>
<evidence type="ECO:0000256" key="6">
    <source>
        <dbReference type="ARBA" id="ARBA00022692"/>
    </source>
</evidence>
<evidence type="ECO:0000256" key="17">
    <source>
        <dbReference type="ARBA" id="ARBA00023136"/>
    </source>
</evidence>
<dbReference type="Pfam" id="PF00262">
    <property type="entry name" value="Calreticulin"/>
    <property type="match status" value="1"/>
</dbReference>
<dbReference type="GO" id="GO:0005509">
    <property type="term" value="F:calcium ion binding"/>
    <property type="evidence" value="ECO:0007669"/>
    <property type="project" value="InterPro"/>
</dbReference>
<feature type="signal peptide" evidence="27">
    <location>
        <begin position="1"/>
        <end position="41"/>
    </location>
</feature>
<dbReference type="GO" id="GO:0006457">
    <property type="term" value="P:protein folding"/>
    <property type="evidence" value="ECO:0007669"/>
    <property type="project" value="InterPro"/>
</dbReference>
<evidence type="ECO:0000256" key="21">
    <source>
        <dbReference type="ARBA" id="ARBA00023288"/>
    </source>
</evidence>
<keyword evidence="9" id="KW-0430">Lectin</keyword>
<dbReference type="InterPro" id="IPR001580">
    <property type="entry name" value="Calret/calnex"/>
</dbReference>
<keyword evidence="19 24" id="KW-1015">Disulfide bond</keyword>
<evidence type="ECO:0000256" key="9">
    <source>
        <dbReference type="ARBA" id="ARBA00022734"/>
    </source>
</evidence>
<organism evidence="28 29">
    <name type="scientific">Podarcis lilfordi</name>
    <name type="common">Lilford's wall lizard</name>
    <dbReference type="NCBI Taxonomy" id="74358"/>
    <lineage>
        <taxon>Eukaryota</taxon>
        <taxon>Metazoa</taxon>
        <taxon>Chordata</taxon>
        <taxon>Craniata</taxon>
        <taxon>Vertebrata</taxon>
        <taxon>Euteleostomi</taxon>
        <taxon>Lepidosauria</taxon>
        <taxon>Squamata</taxon>
        <taxon>Bifurcata</taxon>
        <taxon>Unidentata</taxon>
        <taxon>Episquamata</taxon>
        <taxon>Laterata</taxon>
        <taxon>Lacertibaenia</taxon>
        <taxon>Lacertidae</taxon>
        <taxon>Podarcis</taxon>
    </lineage>
</organism>
<dbReference type="PROSITE" id="PS00803">
    <property type="entry name" value="CALRETICULIN_1"/>
    <property type="match status" value="1"/>
</dbReference>
<feature type="compositionally biased region" description="Basic and acidic residues" evidence="26">
    <location>
        <begin position="570"/>
        <end position="582"/>
    </location>
</feature>
<protein>
    <recommendedName>
        <fullName evidence="23">Calnexin</fullName>
    </recommendedName>
</protein>
<evidence type="ECO:0000256" key="16">
    <source>
        <dbReference type="ARBA" id="ARBA00023128"/>
    </source>
</evidence>
<keyword evidence="20 25" id="KW-0143">Chaperone</keyword>
<feature type="chain" id="PRO_5041266153" description="Calnexin" evidence="27">
    <location>
        <begin position="42"/>
        <end position="629"/>
    </location>
</feature>
<keyword evidence="10" id="KW-0677">Repeat</keyword>
<dbReference type="GO" id="GO:0031966">
    <property type="term" value="C:mitochondrial membrane"/>
    <property type="evidence" value="ECO:0007669"/>
    <property type="project" value="UniProtKB-SubCell"/>
</dbReference>
<evidence type="ECO:0000256" key="15">
    <source>
        <dbReference type="ARBA" id="ARBA00022990"/>
    </source>
</evidence>
<sequence length="629" mass="70978">MEPLGLLQPSASAGGVRRETMKQKWLLCAALLLAGASAILAHETHDHDHDDDDVIDIEDDLDDGVEEVEELKHEASTPPPLPKVTYKAPVPTGDVYFAENFDKGTLEGWVLSKAKKDDIDDEIAKYDGKWEVQEMKDTKLPGDKGLVLVSRAKHHAISAKLTKPFVFDTKPLIVQYEVNFQNGIECGGAYVKLLSKTRELNLDQFHDKTPYTIMFGPDKCGEDYKLHFIFRHKSPKTGMYEEKHAKRPDADLKNYFTDKKTHLYTLVLNPDNSFEILVDQTVVNSGNLLSDMTPAVNPPREIEDPNDQKPEDWDERAKIPDPDAVKPDDWDEDAPAKIPDEDAVKPEGWLDDEPEYVADPDAEKPEDWDEDMDGEWEAPQIANPKCESAPGCGAWQRPTIDNPNYKGKWKAPMIDNPNYQGIWKPRKIPNPDFFEDLEPFKMTPFAALGLELWSMTSDILFDNFIICTDRAVADDWGNDGWGLKKAADGAAEPGVVGQMMAAAEERPWLWVVYILTVALPVFLVVLFCCSGKKQPSAAEYKKTDAPQPDVNEEEKVEEKDKGGAEAEEIHEEKPEEKQRGDGDAGSASQEEEEEEEEEEEDEDEEDSKPITEEEETVNRSPRNRKPRRD</sequence>
<evidence type="ECO:0000256" key="26">
    <source>
        <dbReference type="SAM" id="MobiDB-lite"/>
    </source>
</evidence>
<dbReference type="PANTHER" id="PTHR11073">
    <property type="entry name" value="CALRETICULIN AND CALNEXIN"/>
    <property type="match status" value="1"/>
</dbReference>
<dbReference type="AlphaFoldDB" id="A0AA35NZH5"/>
<evidence type="ECO:0000256" key="25">
    <source>
        <dbReference type="RuleBase" id="RU362126"/>
    </source>
</evidence>
<evidence type="ECO:0000256" key="8">
    <source>
        <dbReference type="ARBA" id="ARBA00022729"/>
    </source>
</evidence>
<accession>A0AA35NZH5</accession>
<keyword evidence="6 25" id="KW-0812">Transmembrane</keyword>
<evidence type="ECO:0000256" key="3">
    <source>
        <dbReference type="ARBA" id="ARBA00004583"/>
    </source>
</evidence>
<dbReference type="InterPro" id="IPR018124">
    <property type="entry name" value="Calret/calnex_CS"/>
</dbReference>
<keyword evidence="8 27" id="KW-0732">Signal</keyword>
<dbReference type="SUPFAM" id="SSF49899">
    <property type="entry name" value="Concanavalin A-like lectins/glucanases"/>
    <property type="match status" value="2"/>
</dbReference>
<keyword evidence="11 25" id="KW-0256">Endoplasmic reticulum</keyword>
<dbReference type="SUPFAM" id="SSF63887">
    <property type="entry name" value="P-domain of calnexin/calreticulin"/>
    <property type="match status" value="1"/>
</dbReference>
<keyword evidence="14 25" id="KW-1133">Transmembrane helix</keyword>
<gene>
    <name evidence="28" type="ORF">PODLI_1B017129</name>
</gene>
<keyword evidence="15" id="KW-0007">Acetylation</keyword>
<dbReference type="GO" id="GO:0033162">
    <property type="term" value="C:melanosome membrane"/>
    <property type="evidence" value="ECO:0007669"/>
    <property type="project" value="UniProtKB-SubCell"/>
</dbReference>
<feature type="compositionally biased region" description="Basic and acidic residues" evidence="26">
    <location>
        <begin position="300"/>
        <end position="345"/>
    </location>
</feature>
<evidence type="ECO:0000256" key="5">
    <source>
        <dbReference type="ARBA" id="ARBA00022553"/>
    </source>
</evidence>
<evidence type="ECO:0000256" key="19">
    <source>
        <dbReference type="ARBA" id="ARBA00023157"/>
    </source>
</evidence>
<evidence type="ECO:0000256" key="12">
    <source>
        <dbReference type="ARBA" id="ARBA00022837"/>
    </source>
</evidence>
<dbReference type="GO" id="GO:0005789">
    <property type="term" value="C:endoplasmic reticulum membrane"/>
    <property type="evidence" value="ECO:0007669"/>
    <property type="project" value="UniProtKB-SubCell"/>
</dbReference>
<keyword evidence="21" id="KW-0449">Lipoprotein</keyword>
<keyword evidence="7" id="KW-0479">Metal-binding</keyword>
<evidence type="ECO:0000256" key="23">
    <source>
        <dbReference type="ARBA" id="ARBA00040224"/>
    </source>
</evidence>
<comment type="similarity">
    <text evidence="4 25">Belongs to the calreticulin family.</text>
</comment>
<feature type="transmembrane region" description="Helical" evidence="25">
    <location>
        <begin position="508"/>
        <end position="529"/>
    </location>
</feature>
<dbReference type="InterPro" id="IPR009033">
    <property type="entry name" value="Calreticulin/calnexin_P_dom_sf"/>
</dbReference>
<evidence type="ECO:0000256" key="13">
    <source>
        <dbReference type="ARBA" id="ARBA00022843"/>
    </source>
</evidence>